<feature type="compositionally biased region" description="Polar residues" evidence="1">
    <location>
        <begin position="39"/>
        <end position="53"/>
    </location>
</feature>
<gene>
    <name evidence="2" type="ORF">CAK95_07105</name>
</gene>
<dbReference type="Pfam" id="PF20159">
    <property type="entry name" value="YidB"/>
    <property type="match status" value="1"/>
</dbReference>
<organism evidence="2 3">
    <name type="scientific">Pseudorhodoplanes sinuspersici</name>
    <dbReference type="NCBI Taxonomy" id="1235591"/>
    <lineage>
        <taxon>Bacteria</taxon>
        <taxon>Pseudomonadati</taxon>
        <taxon>Pseudomonadota</taxon>
        <taxon>Alphaproteobacteria</taxon>
        <taxon>Hyphomicrobiales</taxon>
        <taxon>Pseudorhodoplanes</taxon>
    </lineage>
</organism>
<dbReference type="Proteomes" id="UP000194137">
    <property type="component" value="Chromosome"/>
</dbReference>
<keyword evidence="3" id="KW-1185">Reference proteome</keyword>
<evidence type="ECO:0000256" key="1">
    <source>
        <dbReference type="SAM" id="MobiDB-lite"/>
    </source>
</evidence>
<dbReference type="InterPro" id="IPR027405">
    <property type="entry name" value="YidB-like"/>
</dbReference>
<dbReference type="SUPFAM" id="SSF140804">
    <property type="entry name" value="YidB-like"/>
    <property type="match status" value="1"/>
</dbReference>
<dbReference type="Gene3D" id="1.10.10.690">
    <property type="entry name" value="YidB-like"/>
    <property type="match status" value="1"/>
</dbReference>
<feature type="region of interest" description="Disordered" evidence="1">
    <location>
        <begin position="39"/>
        <end position="58"/>
    </location>
</feature>
<dbReference type="InterPro" id="IPR045372">
    <property type="entry name" value="YidB"/>
</dbReference>
<sequence length="156" mass="15619">MGLLDAVNNSTPGGNIAKPLMIALGTLLVHKMFSGSNAAPLQPSATPEANSAAGTPDGGLLGGLGGLLNQLQASGHGDKVDSWVGSGQNKPIDPGQLGSALGQKTVSNAAQQAGVSEQELLSQLAQNLPGLVDKLTANGRLPTLQEVAAALTQPQR</sequence>
<evidence type="ECO:0000313" key="2">
    <source>
        <dbReference type="EMBL" id="ARP98870.1"/>
    </source>
</evidence>
<protein>
    <submittedName>
        <fullName evidence="2">Uncharacterized protein</fullName>
    </submittedName>
</protein>
<dbReference type="AlphaFoldDB" id="A0A1W6ZP14"/>
<accession>A0A1W6ZP14</accession>
<feature type="region of interest" description="Disordered" evidence="1">
    <location>
        <begin position="76"/>
        <end position="100"/>
    </location>
</feature>
<dbReference type="STRING" id="1235591.CAK95_07105"/>
<dbReference type="KEGG" id="psin:CAK95_07105"/>
<dbReference type="OrthoDB" id="4235777at2"/>
<dbReference type="RefSeq" id="WP_086087282.1">
    <property type="nucleotide sequence ID" value="NZ_CP021112.1"/>
</dbReference>
<name>A0A1W6ZP14_9HYPH</name>
<reference evidence="2 3" key="1">
    <citation type="submission" date="2017-05" db="EMBL/GenBank/DDBJ databases">
        <title>Full genome sequence of Pseudorhodoplanes sinuspersici.</title>
        <authorList>
            <person name="Dastgheib S.M.M."/>
            <person name="Shavandi M."/>
            <person name="Tirandaz H."/>
        </authorList>
    </citation>
    <scope>NUCLEOTIDE SEQUENCE [LARGE SCALE GENOMIC DNA]</scope>
    <source>
        <strain evidence="2 3">RIPI110</strain>
    </source>
</reference>
<evidence type="ECO:0000313" key="3">
    <source>
        <dbReference type="Proteomes" id="UP000194137"/>
    </source>
</evidence>
<dbReference type="EMBL" id="CP021112">
    <property type="protein sequence ID" value="ARP98870.1"/>
    <property type="molecule type" value="Genomic_DNA"/>
</dbReference>
<proteinExistence type="predicted"/>